<dbReference type="Gene3D" id="3.90.75.20">
    <property type="match status" value="1"/>
</dbReference>
<accession>A0ABT5LWU3</accession>
<dbReference type="SUPFAM" id="SSF54060">
    <property type="entry name" value="His-Me finger endonucleases"/>
    <property type="match status" value="1"/>
</dbReference>
<keyword evidence="3" id="KW-1185">Reference proteome</keyword>
<protein>
    <submittedName>
        <fullName evidence="2">HNH endonuclease</fullName>
    </submittedName>
</protein>
<dbReference type="SUPFAM" id="SSF54171">
    <property type="entry name" value="DNA-binding domain"/>
    <property type="match status" value="1"/>
</dbReference>
<keyword evidence="2" id="KW-0255">Endonuclease</keyword>
<dbReference type="InterPro" id="IPR003615">
    <property type="entry name" value="HNH_nuc"/>
</dbReference>
<proteinExistence type="predicted"/>
<dbReference type="Pfam" id="PF13392">
    <property type="entry name" value="HNH_3"/>
    <property type="match status" value="1"/>
</dbReference>
<dbReference type="InterPro" id="IPR016177">
    <property type="entry name" value="DNA-bd_dom_sf"/>
</dbReference>
<dbReference type="EMBL" id="JAQRFN010000052">
    <property type="protein sequence ID" value="MDC9598912.1"/>
    <property type="molecule type" value="Genomic_DNA"/>
</dbReference>
<dbReference type="Proteomes" id="UP001220225">
    <property type="component" value="Unassembled WGS sequence"/>
</dbReference>
<dbReference type="GO" id="GO:0004519">
    <property type="term" value="F:endonuclease activity"/>
    <property type="evidence" value="ECO:0007669"/>
    <property type="project" value="UniProtKB-KW"/>
</dbReference>
<reference evidence="2 3" key="1">
    <citation type="submission" date="2023-02" db="EMBL/GenBank/DDBJ databases">
        <title>Entomopathogenic bacteria.</title>
        <authorList>
            <person name="Machado R.A."/>
        </authorList>
    </citation>
    <scope>NUCLEOTIDE SEQUENCE [LARGE SCALE GENOMIC DNA]</scope>
    <source>
        <strain evidence="2 3">XENO-2</strain>
    </source>
</reference>
<name>A0ABT5LWU3_9GAMM</name>
<evidence type="ECO:0000313" key="3">
    <source>
        <dbReference type="Proteomes" id="UP001220225"/>
    </source>
</evidence>
<keyword evidence="2" id="KW-0540">Nuclease</keyword>
<sequence length="164" mass="19101">MKISRESLKELLDYNPDTGFFTWRKTVNRGALAGQKAGTINSNGHITIKISRRAYLAHQLVWLYMTGEWPAHEIDHINVNGSDNRWCNLRQCTRTENEMNKGIRSDNTSGYKGVSWNKRAKKWMTKVKLNNKYVFSGYFDDIELADLAAREARDKYHGKFSRHE</sequence>
<dbReference type="RefSeq" id="WP_273577599.1">
    <property type="nucleotide sequence ID" value="NZ_JAQRFN010000052.1"/>
</dbReference>
<evidence type="ECO:0000313" key="2">
    <source>
        <dbReference type="EMBL" id="MDC9598912.1"/>
    </source>
</evidence>
<feature type="domain" description="HNH nuclease" evidence="1">
    <location>
        <begin position="55"/>
        <end position="99"/>
    </location>
</feature>
<dbReference type="InterPro" id="IPR044925">
    <property type="entry name" value="His-Me_finger_sf"/>
</dbReference>
<organism evidence="2 3">
    <name type="scientific">Xenorhabdus anantnagensis</name>
    <dbReference type="NCBI Taxonomy" id="3025875"/>
    <lineage>
        <taxon>Bacteria</taxon>
        <taxon>Pseudomonadati</taxon>
        <taxon>Pseudomonadota</taxon>
        <taxon>Gammaproteobacteria</taxon>
        <taxon>Enterobacterales</taxon>
        <taxon>Morganellaceae</taxon>
        <taxon>Xenorhabdus</taxon>
    </lineage>
</organism>
<evidence type="ECO:0000259" key="1">
    <source>
        <dbReference type="Pfam" id="PF13392"/>
    </source>
</evidence>
<keyword evidence="2" id="KW-0378">Hydrolase</keyword>
<gene>
    <name evidence="2" type="ORF">PSI14_19275</name>
</gene>
<comment type="caution">
    <text evidence="2">The sequence shown here is derived from an EMBL/GenBank/DDBJ whole genome shotgun (WGS) entry which is preliminary data.</text>
</comment>